<proteinExistence type="predicted"/>
<reference evidence="3" key="1">
    <citation type="journal article" date="2017" name="Nat. Ecol. Evol.">
        <title>Genome expansion and lineage-specific genetic innovations in the forest pathogenic fungi Armillaria.</title>
        <authorList>
            <person name="Sipos G."/>
            <person name="Prasanna A.N."/>
            <person name="Walter M.C."/>
            <person name="O'Connor E."/>
            <person name="Balint B."/>
            <person name="Krizsan K."/>
            <person name="Kiss B."/>
            <person name="Hess J."/>
            <person name="Varga T."/>
            <person name="Slot J."/>
            <person name="Riley R."/>
            <person name="Boka B."/>
            <person name="Rigling D."/>
            <person name="Barry K."/>
            <person name="Lee J."/>
            <person name="Mihaltcheva S."/>
            <person name="LaButti K."/>
            <person name="Lipzen A."/>
            <person name="Waldron R."/>
            <person name="Moloney N.M."/>
            <person name="Sperisen C."/>
            <person name="Kredics L."/>
            <person name="Vagvoelgyi C."/>
            <person name="Patrignani A."/>
            <person name="Fitzpatrick D."/>
            <person name="Nagy I."/>
            <person name="Doyle S."/>
            <person name="Anderson J.B."/>
            <person name="Grigoriev I.V."/>
            <person name="Gueldener U."/>
            <person name="Muensterkoetter M."/>
            <person name="Nagy L.G."/>
        </authorList>
    </citation>
    <scope>NUCLEOTIDE SEQUENCE [LARGE SCALE GENOMIC DNA]</scope>
    <source>
        <strain evidence="3">Ar21-2</strain>
    </source>
</reference>
<protein>
    <recommendedName>
        <fullName evidence="4">F-box domain-containing protein</fullName>
    </recommendedName>
</protein>
<sequence length="229" mass="25384">MESNKRNNFLCVFCSLITTALQQLTSLDKCIIKHPISDSPLGKLVTSPLRVLELGFVDEASAFSMILEDVSLPNLEILRVENSCHDLPVVLVPILSNLTALTLVDNWSLSDTDILEMLENAPGLQSFALHETYGKKRSSRVSEALLHRLTQETFLTKLQTIAFVVIAAINEESLMRMIAERAGTLEDIEVGLVRQTLKEATLLSLANLAIFRIEGPLRKGDVNSILLTR</sequence>
<keyword evidence="3" id="KW-1185">Reference proteome</keyword>
<dbReference type="OrthoDB" id="10427934at2759"/>
<keyword evidence="1" id="KW-0732">Signal</keyword>
<evidence type="ECO:0000256" key="1">
    <source>
        <dbReference type="SAM" id="SignalP"/>
    </source>
</evidence>
<dbReference type="SUPFAM" id="SSF52047">
    <property type="entry name" value="RNI-like"/>
    <property type="match status" value="1"/>
</dbReference>
<evidence type="ECO:0008006" key="4">
    <source>
        <dbReference type="Google" id="ProtNLM"/>
    </source>
</evidence>
<organism evidence="2 3">
    <name type="scientific">Armillaria gallica</name>
    <name type="common">Bulbous honey fungus</name>
    <name type="synonym">Armillaria bulbosa</name>
    <dbReference type="NCBI Taxonomy" id="47427"/>
    <lineage>
        <taxon>Eukaryota</taxon>
        <taxon>Fungi</taxon>
        <taxon>Dikarya</taxon>
        <taxon>Basidiomycota</taxon>
        <taxon>Agaricomycotina</taxon>
        <taxon>Agaricomycetes</taxon>
        <taxon>Agaricomycetidae</taxon>
        <taxon>Agaricales</taxon>
        <taxon>Marasmiineae</taxon>
        <taxon>Physalacriaceae</taxon>
        <taxon>Armillaria</taxon>
    </lineage>
</organism>
<feature type="chain" id="PRO_5013688938" description="F-box domain-containing protein" evidence="1">
    <location>
        <begin position="23"/>
        <end position="229"/>
    </location>
</feature>
<dbReference type="Gene3D" id="3.80.10.10">
    <property type="entry name" value="Ribonuclease Inhibitor"/>
    <property type="match status" value="1"/>
</dbReference>
<feature type="signal peptide" evidence="1">
    <location>
        <begin position="1"/>
        <end position="22"/>
    </location>
</feature>
<dbReference type="EMBL" id="KZ293685">
    <property type="protein sequence ID" value="PBK86205.1"/>
    <property type="molecule type" value="Genomic_DNA"/>
</dbReference>
<dbReference type="AlphaFoldDB" id="A0A2H3CT51"/>
<dbReference type="InterPro" id="IPR032675">
    <property type="entry name" value="LRR_dom_sf"/>
</dbReference>
<dbReference type="InParanoid" id="A0A2H3CT51"/>
<gene>
    <name evidence="2" type="ORF">ARMGADRAFT_1086683</name>
</gene>
<dbReference type="Proteomes" id="UP000217790">
    <property type="component" value="Unassembled WGS sequence"/>
</dbReference>
<accession>A0A2H3CT51</accession>
<name>A0A2H3CT51_ARMGA</name>
<evidence type="ECO:0000313" key="3">
    <source>
        <dbReference type="Proteomes" id="UP000217790"/>
    </source>
</evidence>
<evidence type="ECO:0000313" key="2">
    <source>
        <dbReference type="EMBL" id="PBK86205.1"/>
    </source>
</evidence>